<comment type="subcellular location">
    <subcellularLocation>
        <location evidence="1 13">Cytoplasm</location>
    </subcellularLocation>
</comment>
<evidence type="ECO:0000256" key="3">
    <source>
        <dbReference type="ARBA" id="ARBA00011245"/>
    </source>
</evidence>
<evidence type="ECO:0000256" key="4">
    <source>
        <dbReference type="ARBA" id="ARBA00022490"/>
    </source>
</evidence>
<evidence type="ECO:0000256" key="6">
    <source>
        <dbReference type="ARBA" id="ARBA00022691"/>
    </source>
</evidence>
<dbReference type="EMBL" id="LT828648">
    <property type="protein sequence ID" value="SLM48196.1"/>
    <property type="molecule type" value="Genomic_DNA"/>
</dbReference>
<keyword evidence="4 13" id="KW-0963">Cytoplasm</keyword>
<name>A0A1W1I5C1_9BACT</name>
<dbReference type="GO" id="GO:0051075">
    <property type="term" value="F:S-adenosylmethionine:tRNA ribosyltransferase-isomerase activity"/>
    <property type="evidence" value="ECO:0007669"/>
    <property type="project" value="UniProtKB-EC"/>
</dbReference>
<keyword evidence="6 13" id="KW-0949">S-adenosyl-L-methionine</keyword>
<evidence type="ECO:0000256" key="1">
    <source>
        <dbReference type="ARBA" id="ARBA00004496"/>
    </source>
</evidence>
<dbReference type="UniPathway" id="UPA00392"/>
<keyword evidence="5 13" id="KW-0808">Transferase</keyword>
<comment type="function">
    <text evidence="13">Transfers and isomerizes the ribose moiety from AdoMet to the 7-aminomethyl group of 7-deazaguanine (preQ1-tRNA) to give epoxyqueuosine (oQ-tRNA).</text>
</comment>
<comment type="similarity">
    <text evidence="9 13">Belongs to the QueA family.</text>
</comment>
<dbReference type="STRING" id="1325564.NSJP_2024"/>
<comment type="catalytic activity">
    <reaction evidence="8 13">
        <text>7-aminomethyl-7-carbaguanosine(34) in tRNA + S-adenosyl-L-methionine = epoxyqueuosine(34) in tRNA + adenine + L-methionine + 2 H(+)</text>
        <dbReference type="Rhea" id="RHEA:32155"/>
        <dbReference type="Rhea" id="RHEA-COMP:10342"/>
        <dbReference type="Rhea" id="RHEA-COMP:18582"/>
        <dbReference type="ChEBI" id="CHEBI:15378"/>
        <dbReference type="ChEBI" id="CHEBI:16708"/>
        <dbReference type="ChEBI" id="CHEBI:57844"/>
        <dbReference type="ChEBI" id="CHEBI:59789"/>
        <dbReference type="ChEBI" id="CHEBI:82833"/>
        <dbReference type="ChEBI" id="CHEBI:194443"/>
        <dbReference type="EC" id="2.4.99.17"/>
    </reaction>
</comment>
<dbReference type="RefSeq" id="WP_080886612.1">
    <property type="nucleotide sequence ID" value="NZ_LT828648.1"/>
</dbReference>
<dbReference type="GO" id="GO:0008616">
    <property type="term" value="P:tRNA queuosine(34) biosynthetic process"/>
    <property type="evidence" value="ECO:0007669"/>
    <property type="project" value="UniProtKB-UniRule"/>
</dbReference>
<keyword evidence="14" id="KW-0328">Glycosyltransferase</keyword>
<dbReference type="GO" id="GO:0005737">
    <property type="term" value="C:cytoplasm"/>
    <property type="evidence" value="ECO:0007669"/>
    <property type="project" value="UniProtKB-SubCell"/>
</dbReference>
<reference evidence="14 15" key="1">
    <citation type="submission" date="2017-03" db="EMBL/GenBank/DDBJ databases">
        <authorList>
            <person name="Afonso C.L."/>
            <person name="Miller P.J."/>
            <person name="Scott M.A."/>
            <person name="Spackman E."/>
            <person name="Goraichik I."/>
            <person name="Dimitrov K.M."/>
            <person name="Suarez D.L."/>
            <person name="Swayne D.E."/>
        </authorList>
    </citation>
    <scope>NUCLEOTIDE SEQUENCE [LARGE SCALE GENOMIC DNA]</scope>
    <source>
        <strain evidence="14">Genome sequencing of Nitrospira japonica strain NJ11</strain>
    </source>
</reference>
<dbReference type="InterPro" id="IPR042118">
    <property type="entry name" value="QueA_dom1"/>
</dbReference>
<dbReference type="Pfam" id="PF02547">
    <property type="entry name" value="Queuosine_synth"/>
    <property type="match status" value="1"/>
</dbReference>
<dbReference type="EC" id="2.4.99.17" evidence="10 13"/>
<dbReference type="PANTHER" id="PTHR30307:SF0">
    <property type="entry name" value="S-ADENOSYLMETHIONINE:TRNA RIBOSYLTRANSFERASE-ISOMERASE"/>
    <property type="match status" value="1"/>
</dbReference>
<dbReference type="NCBIfam" id="TIGR00113">
    <property type="entry name" value="queA"/>
    <property type="match status" value="1"/>
</dbReference>
<proteinExistence type="inferred from homology"/>
<comment type="pathway">
    <text evidence="2 13">tRNA modification; tRNA-queuosine biosynthesis.</text>
</comment>
<evidence type="ECO:0000256" key="9">
    <source>
        <dbReference type="ARBA" id="ARBA00061210"/>
    </source>
</evidence>
<gene>
    <name evidence="13 14" type="primary">queA</name>
    <name evidence="14" type="ORF">NSJP_2024</name>
</gene>
<dbReference type="PANTHER" id="PTHR30307">
    <property type="entry name" value="S-ADENOSYLMETHIONINE:TRNA RIBOSYLTRANSFERASE-ISOMERASE"/>
    <property type="match status" value="1"/>
</dbReference>
<evidence type="ECO:0000256" key="2">
    <source>
        <dbReference type="ARBA" id="ARBA00004691"/>
    </source>
</evidence>
<evidence type="ECO:0000256" key="8">
    <source>
        <dbReference type="ARBA" id="ARBA00052751"/>
    </source>
</evidence>
<dbReference type="InterPro" id="IPR003699">
    <property type="entry name" value="QueA"/>
</dbReference>
<dbReference type="InterPro" id="IPR042119">
    <property type="entry name" value="QueA_dom2"/>
</dbReference>
<comment type="subunit">
    <text evidence="3 13">Monomer.</text>
</comment>
<evidence type="ECO:0000313" key="14">
    <source>
        <dbReference type="EMBL" id="SLM48196.1"/>
    </source>
</evidence>
<dbReference type="NCBIfam" id="NF001140">
    <property type="entry name" value="PRK00147.1"/>
    <property type="match status" value="1"/>
</dbReference>
<evidence type="ECO:0000256" key="12">
    <source>
        <dbReference type="ARBA" id="ARBA00076160"/>
    </source>
</evidence>
<evidence type="ECO:0000256" key="5">
    <source>
        <dbReference type="ARBA" id="ARBA00022679"/>
    </source>
</evidence>
<sequence length="344" mass="38143">MQVAEFDFPFDPRLVASEPVLPRDQAKLLVLPASHRSSHSMMHHRVADLPHLLAPGDLIVVNDTKVMPVRLTGRKQPTGNAVDILFVREVAEGLWEVLIKGRLRPGQRIDLGVDGVLEVQSRDRVRTVVRLDCAMSPREFFARWGMMPLPPYIDRAPGDMDREWYQTVFAQEEGAIAAPTAGLHFTPELLTRLNQAGIGVARVTLHVGIGTFKPITTDHVEDHRMGSEWFEVGAETVQAIAHTKEKGGRIVAVGTTVVRALETAAARQGALGPQRGETSLFITPGFSFQVVDALMTNFHLPKTTLLMLVSAFAGTSLLRQAYEEAVRERYRFYSYGDAMLILKS</sequence>
<evidence type="ECO:0000313" key="15">
    <source>
        <dbReference type="Proteomes" id="UP000192042"/>
    </source>
</evidence>
<dbReference type="OrthoDB" id="9805933at2"/>
<dbReference type="FunFam" id="3.40.1780.10:FF:000001">
    <property type="entry name" value="S-adenosylmethionine:tRNA ribosyltransferase-isomerase"/>
    <property type="match status" value="1"/>
</dbReference>
<evidence type="ECO:0000256" key="10">
    <source>
        <dbReference type="ARBA" id="ARBA00066503"/>
    </source>
</evidence>
<dbReference type="InterPro" id="IPR036100">
    <property type="entry name" value="QueA_sf"/>
</dbReference>
<evidence type="ECO:0000256" key="13">
    <source>
        <dbReference type="HAMAP-Rule" id="MF_00113"/>
    </source>
</evidence>
<evidence type="ECO:0000256" key="11">
    <source>
        <dbReference type="ARBA" id="ARBA00069325"/>
    </source>
</evidence>
<dbReference type="Proteomes" id="UP000192042">
    <property type="component" value="Chromosome I"/>
</dbReference>
<dbReference type="Gene3D" id="2.40.10.240">
    <property type="entry name" value="QueA-like"/>
    <property type="match status" value="1"/>
</dbReference>
<dbReference type="KEGG" id="nja:NSJP_2024"/>
<dbReference type="AlphaFoldDB" id="A0A1W1I5C1"/>
<keyword evidence="7 13" id="KW-0671">Queuosine biosynthesis</keyword>
<keyword evidence="14" id="KW-0413">Isomerase</keyword>
<organism evidence="14 15">
    <name type="scientific">Nitrospira japonica</name>
    <dbReference type="NCBI Taxonomy" id="1325564"/>
    <lineage>
        <taxon>Bacteria</taxon>
        <taxon>Pseudomonadati</taxon>
        <taxon>Nitrospirota</taxon>
        <taxon>Nitrospiria</taxon>
        <taxon>Nitrospirales</taxon>
        <taxon>Nitrospiraceae</taxon>
        <taxon>Nitrospira</taxon>
    </lineage>
</organism>
<keyword evidence="15" id="KW-1185">Reference proteome</keyword>
<dbReference type="SUPFAM" id="SSF111337">
    <property type="entry name" value="QueA-like"/>
    <property type="match status" value="1"/>
</dbReference>
<evidence type="ECO:0000256" key="7">
    <source>
        <dbReference type="ARBA" id="ARBA00022785"/>
    </source>
</evidence>
<dbReference type="Gene3D" id="3.40.1780.10">
    <property type="entry name" value="QueA-like"/>
    <property type="match status" value="2"/>
</dbReference>
<dbReference type="HAMAP" id="MF_00113">
    <property type="entry name" value="QueA"/>
    <property type="match status" value="1"/>
</dbReference>
<accession>A0A1W1I5C1</accession>
<protein>
    <recommendedName>
        <fullName evidence="11 13">S-adenosylmethionine:tRNA ribosyltransferase-isomerase</fullName>
        <ecNumber evidence="10 13">2.4.99.17</ecNumber>
    </recommendedName>
    <alternativeName>
        <fullName evidence="12 13">Queuosine biosynthesis protein QueA</fullName>
    </alternativeName>
</protein>